<dbReference type="Proteomes" id="UP000199494">
    <property type="component" value="Unassembled WGS sequence"/>
</dbReference>
<dbReference type="SMART" id="SM00345">
    <property type="entry name" value="HTH_GNTR"/>
    <property type="match status" value="1"/>
</dbReference>
<evidence type="ECO:0000256" key="1">
    <source>
        <dbReference type="ARBA" id="ARBA00023015"/>
    </source>
</evidence>
<dbReference type="GO" id="GO:0003677">
    <property type="term" value="F:DNA binding"/>
    <property type="evidence" value="ECO:0007669"/>
    <property type="project" value="UniProtKB-KW"/>
</dbReference>
<evidence type="ECO:0000313" key="4">
    <source>
        <dbReference type="EMBL" id="SDC93126.1"/>
    </source>
</evidence>
<organism evidence="4 5">
    <name type="scientific">Prauserella marina</name>
    <dbReference type="NCBI Taxonomy" id="530584"/>
    <lineage>
        <taxon>Bacteria</taxon>
        <taxon>Bacillati</taxon>
        <taxon>Actinomycetota</taxon>
        <taxon>Actinomycetes</taxon>
        <taxon>Pseudonocardiales</taxon>
        <taxon>Pseudonocardiaceae</taxon>
        <taxon>Prauserella</taxon>
    </lineage>
</organism>
<evidence type="ECO:0000313" key="5">
    <source>
        <dbReference type="Proteomes" id="UP000199494"/>
    </source>
</evidence>
<accession>A0A1G6QN03</accession>
<protein>
    <submittedName>
        <fullName evidence="4">GntR family transcriptional regulator</fullName>
    </submittedName>
</protein>
<dbReference type="PANTHER" id="PTHR38445:SF7">
    <property type="entry name" value="GNTR-FAMILY TRANSCRIPTIONAL REGULATOR"/>
    <property type="match status" value="1"/>
</dbReference>
<proteinExistence type="predicted"/>
<dbReference type="OrthoDB" id="4307011at2"/>
<keyword evidence="3" id="KW-0804">Transcription</keyword>
<dbReference type="EMBL" id="FMZE01000004">
    <property type="protein sequence ID" value="SDC93126.1"/>
    <property type="molecule type" value="Genomic_DNA"/>
</dbReference>
<keyword evidence="2" id="KW-0238">DNA-binding</keyword>
<dbReference type="RefSeq" id="WP_091803752.1">
    <property type="nucleotide sequence ID" value="NZ_CP016353.1"/>
</dbReference>
<dbReference type="AlphaFoldDB" id="A0A1G6QN03"/>
<dbReference type="InterPro" id="IPR036388">
    <property type="entry name" value="WH-like_DNA-bd_sf"/>
</dbReference>
<evidence type="ECO:0000256" key="2">
    <source>
        <dbReference type="ARBA" id="ARBA00023125"/>
    </source>
</evidence>
<dbReference type="STRING" id="530584.SAMN05421630_104504"/>
<dbReference type="CDD" id="cd07377">
    <property type="entry name" value="WHTH_GntR"/>
    <property type="match status" value="1"/>
</dbReference>
<keyword evidence="5" id="KW-1185">Reference proteome</keyword>
<dbReference type="InterPro" id="IPR000524">
    <property type="entry name" value="Tscrpt_reg_HTH_GntR"/>
</dbReference>
<dbReference type="Pfam" id="PF00392">
    <property type="entry name" value="GntR"/>
    <property type="match status" value="1"/>
</dbReference>
<sequence>MFRFRFEGGSGVPPYLQLVQQVERAVRLGELRAGDRLPTVKEVAAGMVINPNTVLKAYRELEHRGLAKGRPGKGTFVEREFTGLDEEKRAELRAGLTEWLTTARRAGMDPDDIAALVSAALHDLREENP</sequence>
<dbReference type="Gene3D" id="1.10.10.10">
    <property type="entry name" value="Winged helix-like DNA-binding domain superfamily/Winged helix DNA-binding domain"/>
    <property type="match status" value="1"/>
</dbReference>
<dbReference type="PANTHER" id="PTHR38445">
    <property type="entry name" value="HTH-TYPE TRANSCRIPTIONAL REPRESSOR YTRA"/>
    <property type="match status" value="1"/>
</dbReference>
<dbReference type="SUPFAM" id="SSF46785">
    <property type="entry name" value="Winged helix' DNA-binding domain"/>
    <property type="match status" value="1"/>
</dbReference>
<dbReference type="GO" id="GO:0003700">
    <property type="term" value="F:DNA-binding transcription factor activity"/>
    <property type="evidence" value="ECO:0007669"/>
    <property type="project" value="InterPro"/>
</dbReference>
<gene>
    <name evidence="4" type="ORF">SAMN05421630_104504</name>
</gene>
<evidence type="ECO:0000256" key="3">
    <source>
        <dbReference type="ARBA" id="ARBA00023163"/>
    </source>
</evidence>
<dbReference type="InterPro" id="IPR036390">
    <property type="entry name" value="WH_DNA-bd_sf"/>
</dbReference>
<dbReference type="PROSITE" id="PS50949">
    <property type="entry name" value="HTH_GNTR"/>
    <property type="match status" value="1"/>
</dbReference>
<reference evidence="4 5" key="1">
    <citation type="submission" date="2016-10" db="EMBL/GenBank/DDBJ databases">
        <authorList>
            <person name="de Groot N.N."/>
        </authorList>
    </citation>
    <scope>NUCLEOTIDE SEQUENCE [LARGE SCALE GENOMIC DNA]</scope>
    <source>
        <strain evidence="4 5">CGMCC 4.5506</strain>
    </source>
</reference>
<name>A0A1G6QN03_9PSEU</name>
<keyword evidence="1" id="KW-0805">Transcription regulation</keyword>